<sequence length="68" mass="8273">MKNYIKLGEKTMFVKRRRERSNRKKAEGSYTFGDMVGDILIWVPELIVLPFRMLWYLLRGIMNIFDWT</sequence>
<gene>
    <name evidence="2" type="ORF">D3H55_22575</name>
</gene>
<keyword evidence="1" id="KW-0812">Transmembrane</keyword>
<name>A0A3A1QR60_9BACI</name>
<dbReference type="AlphaFoldDB" id="A0A3A1QR60"/>
<evidence type="ECO:0000256" key="1">
    <source>
        <dbReference type="SAM" id="Phobius"/>
    </source>
</evidence>
<keyword evidence="1" id="KW-1133">Transmembrane helix</keyword>
<keyword evidence="1" id="KW-0472">Membrane</keyword>
<keyword evidence="3" id="KW-1185">Reference proteome</keyword>
<reference evidence="2 3" key="1">
    <citation type="submission" date="2018-09" db="EMBL/GenBank/DDBJ databases">
        <title>Bacillus saliacetes sp. nov., isolated from Thai shrimp paste (Ka-pi).</title>
        <authorList>
            <person name="Daroonpunt R."/>
            <person name="Tanasupawat S."/>
            <person name="Yiamsombut S."/>
        </authorList>
    </citation>
    <scope>NUCLEOTIDE SEQUENCE [LARGE SCALE GENOMIC DNA]</scope>
    <source>
        <strain evidence="2 3">SKP7-4</strain>
    </source>
</reference>
<accession>A0A3A1QR60</accession>
<proteinExistence type="predicted"/>
<organism evidence="2 3">
    <name type="scientific">Bacillus salacetis</name>
    <dbReference type="NCBI Taxonomy" id="2315464"/>
    <lineage>
        <taxon>Bacteria</taxon>
        <taxon>Bacillati</taxon>
        <taxon>Bacillota</taxon>
        <taxon>Bacilli</taxon>
        <taxon>Bacillales</taxon>
        <taxon>Bacillaceae</taxon>
        <taxon>Bacillus</taxon>
    </lineage>
</organism>
<feature type="transmembrane region" description="Helical" evidence="1">
    <location>
        <begin position="39"/>
        <end position="58"/>
    </location>
</feature>
<evidence type="ECO:0000313" key="3">
    <source>
        <dbReference type="Proteomes" id="UP000265801"/>
    </source>
</evidence>
<dbReference type="EMBL" id="QXIR01000051">
    <property type="protein sequence ID" value="RIW27799.1"/>
    <property type="molecule type" value="Genomic_DNA"/>
</dbReference>
<comment type="caution">
    <text evidence="2">The sequence shown here is derived from an EMBL/GenBank/DDBJ whole genome shotgun (WGS) entry which is preliminary data.</text>
</comment>
<protein>
    <submittedName>
        <fullName evidence="2">Uncharacterized protein</fullName>
    </submittedName>
</protein>
<evidence type="ECO:0000313" key="2">
    <source>
        <dbReference type="EMBL" id="RIW27799.1"/>
    </source>
</evidence>
<dbReference type="Proteomes" id="UP000265801">
    <property type="component" value="Unassembled WGS sequence"/>
</dbReference>